<protein>
    <submittedName>
        <fullName evidence="2">Uncharacterized protein</fullName>
    </submittedName>
</protein>
<name>A0A8E2EAU4_9PEZI</name>
<gene>
    <name evidence="2" type="ORF">K432DRAFT_39736</name>
</gene>
<accession>A0A8E2EAU4</accession>
<proteinExistence type="predicted"/>
<evidence type="ECO:0000313" key="2">
    <source>
        <dbReference type="EMBL" id="OCK80601.1"/>
    </source>
</evidence>
<dbReference type="EMBL" id="KV744953">
    <property type="protein sequence ID" value="OCK80601.1"/>
    <property type="molecule type" value="Genomic_DNA"/>
</dbReference>
<evidence type="ECO:0000256" key="1">
    <source>
        <dbReference type="SAM" id="MobiDB-lite"/>
    </source>
</evidence>
<dbReference type="AlphaFoldDB" id="A0A8E2EAU4"/>
<feature type="region of interest" description="Disordered" evidence="1">
    <location>
        <begin position="79"/>
        <end position="106"/>
    </location>
</feature>
<organism evidence="2 3">
    <name type="scientific">Lepidopterella palustris CBS 459.81</name>
    <dbReference type="NCBI Taxonomy" id="1314670"/>
    <lineage>
        <taxon>Eukaryota</taxon>
        <taxon>Fungi</taxon>
        <taxon>Dikarya</taxon>
        <taxon>Ascomycota</taxon>
        <taxon>Pezizomycotina</taxon>
        <taxon>Dothideomycetes</taxon>
        <taxon>Pleosporomycetidae</taxon>
        <taxon>Mytilinidiales</taxon>
        <taxon>Argynnaceae</taxon>
        <taxon>Lepidopterella</taxon>
    </lineage>
</organism>
<keyword evidence="3" id="KW-1185">Reference proteome</keyword>
<dbReference type="Proteomes" id="UP000250266">
    <property type="component" value="Unassembled WGS sequence"/>
</dbReference>
<evidence type="ECO:0000313" key="3">
    <source>
        <dbReference type="Proteomes" id="UP000250266"/>
    </source>
</evidence>
<sequence>MGGRADLLRDSLQLALTCPFDAFPRKQPLPLHKSECIRTTHPTFQHTINTRRFNVHVGHQCTLSYVMLQTFPASLPMTLEAHYPPPRRQAQSLDSPGERGHDPHPSAFSGASLAQAYLLRICARSSTRRERGGHAAGLRTEITSLSANWFVDEALVPLTTQFRSVNLTDDGYYSDRGGEGGLLHLLQPGTLLPRVKTVVSGS</sequence>
<reference evidence="2 3" key="1">
    <citation type="journal article" date="2016" name="Nat. Commun.">
        <title>Ectomycorrhizal ecology is imprinted in the genome of the dominant symbiotic fungus Cenococcum geophilum.</title>
        <authorList>
            <consortium name="DOE Joint Genome Institute"/>
            <person name="Peter M."/>
            <person name="Kohler A."/>
            <person name="Ohm R.A."/>
            <person name="Kuo A."/>
            <person name="Krutzmann J."/>
            <person name="Morin E."/>
            <person name="Arend M."/>
            <person name="Barry K.W."/>
            <person name="Binder M."/>
            <person name="Choi C."/>
            <person name="Clum A."/>
            <person name="Copeland A."/>
            <person name="Grisel N."/>
            <person name="Haridas S."/>
            <person name="Kipfer T."/>
            <person name="LaButti K."/>
            <person name="Lindquist E."/>
            <person name="Lipzen A."/>
            <person name="Maire R."/>
            <person name="Meier B."/>
            <person name="Mihaltcheva S."/>
            <person name="Molinier V."/>
            <person name="Murat C."/>
            <person name="Poggeler S."/>
            <person name="Quandt C.A."/>
            <person name="Sperisen C."/>
            <person name="Tritt A."/>
            <person name="Tisserant E."/>
            <person name="Crous P.W."/>
            <person name="Henrissat B."/>
            <person name="Nehls U."/>
            <person name="Egli S."/>
            <person name="Spatafora J.W."/>
            <person name="Grigoriev I.V."/>
            <person name="Martin F.M."/>
        </authorList>
    </citation>
    <scope>NUCLEOTIDE SEQUENCE [LARGE SCALE GENOMIC DNA]</scope>
    <source>
        <strain evidence="2 3">CBS 459.81</strain>
    </source>
</reference>